<gene>
    <name evidence="2" type="ORF">DZF91_04385</name>
</gene>
<feature type="compositionally biased region" description="Polar residues" evidence="1">
    <location>
        <begin position="10"/>
        <end position="19"/>
    </location>
</feature>
<evidence type="ECO:0000313" key="3">
    <source>
        <dbReference type="Proteomes" id="UP000261811"/>
    </source>
</evidence>
<protein>
    <submittedName>
        <fullName evidence="2">Uncharacterized protein</fullName>
    </submittedName>
</protein>
<accession>A0A372JSV1</accession>
<evidence type="ECO:0000313" key="2">
    <source>
        <dbReference type="EMBL" id="RFU42844.1"/>
    </source>
</evidence>
<dbReference type="EMBL" id="QURH01000091">
    <property type="protein sequence ID" value="RFU42844.1"/>
    <property type="molecule type" value="Genomic_DNA"/>
</dbReference>
<dbReference type="RefSeq" id="WP_117356213.1">
    <property type="nucleotide sequence ID" value="NZ_QURH01000091.1"/>
</dbReference>
<proteinExistence type="predicted"/>
<dbReference type="Proteomes" id="UP000261811">
    <property type="component" value="Unassembled WGS sequence"/>
</dbReference>
<organism evidence="2 3">
    <name type="scientific">Actinomadura logoneensis</name>
    <dbReference type="NCBI Taxonomy" id="2293572"/>
    <lineage>
        <taxon>Bacteria</taxon>
        <taxon>Bacillati</taxon>
        <taxon>Actinomycetota</taxon>
        <taxon>Actinomycetes</taxon>
        <taxon>Streptosporangiales</taxon>
        <taxon>Thermomonosporaceae</taxon>
        <taxon>Actinomadura</taxon>
    </lineage>
</organism>
<comment type="caution">
    <text evidence="2">The sequence shown here is derived from an EMBL/GenBank/DDBJ whole genome shotgun (WGS) entry which is preliminary data.</text>
</comment>
<name>A0A372JSV1_9ACTN</name>
<feature type="region of interest" description="Disordered" evidence="1">
    <location>
        <begin position="1"/>
        <end position="34"/>
    </location>
</feature>
<keyword evidence="3" id="KW-1185">Reference proteome</keyword>
<reference evidence="2 3" key="1">
    <citation type="submission" date="2018-08" db="EMBL/GenBank/DDBJ databases">
        <title>Actinomadura jelena sp. nov., a novel Actinomycete isolated from soil in Chad.</title>
        <authorList>
            <person name="Shi L."/>
        </authorList>
    </citation>
    <scope>NUCLEOTIDE SEQUENCE [LARGE SCALE GENOMIC DNA]</scope>
    <source>
        <strain evidence="2 3">NEAU-G17</strain>
    </source>
</reference>
<evidence type="ECO:0000256" key="1">
    <source>
        <dbReference type="SAM" id="MobiDB-lite"/>
    </source>
</evidence>
<sequence>MIDAEIVDDPNTNTNTDGRTPQMRELTSGLSGGDGEGYASTISALEQIKALLQQVSEVVNDLGDTLTAHTGLTVVEQTLTHAQAAHEPIAAAIAAAGGSDKVAETRWYDDL</sequence>
<dbReference type="AlphaFoldDB" id="A0A372JSV1"/>